<proteinExistence type="inferred from homology"/>
<evidence type="ECO:0000256" key="6">
    <source>
        <dbReference type="ARBA" id="ARBA00022989"/>
    </source>
</evidence>
<feature type="region of interest" description="Disordered" evidence="14">
    <location>
        <begin position="1067"/>
        <end position="1104"/>
    </location>
</feature>
<keyword evidence="7" id="KW-0915">Sodium</keyword>
<evidence type="ECO:0000256" key="7">
    <source>
        <dbReference type="ARBA" id="ARBA00023053"/>
    </source>
</evidence>
<evidence type="ECO:0000256" key="5">
    <source>
        <dbReference type="ARBA" id="ARBA00022692"/>
    </source>
</evidence>
<keyword evidence="10" id="KW-0325">Glycoprotein</keyword>
<keyword evidence="17" id="KW-1185">Reference proteome</keyword>
<evidence type="ECO:0000256" key="10">
    <source>
        <dbReference type="ARBA" id="ARBA00023180"/>
    </source>
</evidence>
<dbReference type="Gene3D" id="1.10.287.770">
    <property type="entry name" value="YojJ-like"/>
    <property type="match status" value="1"/>
</dbReference>
<dbReference type="PANTHER" id="PTHR11690">
    <property type="entry name" value="AMILORIDE-SENSITIVE SODIUM CHANNEL-RELATED"/>
    <property type="match status" value="1"/>
</dbReference>
<name>A0A3P6RM98_ANISI</name>
<evidence type="ECO:0000313" key="16">
    <source>
        <dbReference type="EMBL" id="VDK45814.1"/>
    </source>
</evidence>
<keyword evidence="8 13" id="KW-0406">Ion transport</keyword>
<keyword evidence="6 15" id="KW-1133">Transmembrane helix</keyword>
<protein>
    <submittedName>
        <fullName evidence="16">Uncharacterized protein</fullName>
    </submittedName>
</protein>
<feature type="compositionally biased region" description="Low complexity" evidence="14">
    <location>
        <begin position="1071"/>
        <end position="1085"/>
    </location>
</feature>
<gene>
    <name evidence="16" type="ORF">ASIM_LOCUS11785</name>
</gene>
<feature type="compositionally biased region" description="Polar residues" evidence="14">
    <location>
        <begin position="998"/>
        <end position="1008"/>
    </location>
</feature>
<dbReference type="InterPro" id="IPR001873">
    <property type="entry name" value="ENaC"/>
</dbReference>
<feature type="region of interest" description="Disordered" evidence="14">
    <location>
        <begin position="972"/>
        <end position="1014"/>
    </location>
</feature>
<dbReference type="PRINTS" id="PR01078">
    <property type="entry name" value="AMINACHANNEL"/>
</dbReference>
<dbReference type="AlphaFoldDB" id="A0A3P6RM98"/>
<evidence type="ECO:0000256" key="12">
    <source>
        <dbReference type="ARBA" id="ARBA00023303"/>
    </source>
</evidence>
<keyword evidence="12 13" id="KW-0407">Ion channel</keyword>
<evidence type="ECO:0000256" key="3">
    <source>
        <dbReference type="ARBA" id="ARBA00022448"/>
    </source>
</evidence>
<dbReference type="Pfam" id="PF00858">
    <property type="entry name" value="ASC"/>
    <property type="match status" value="2"/>
</dbReference>
<dbReference type="GO" id="GO:0005886">
    <property type="term" value="C:plasma membrane"/>
    <property type="evidence" value="ECO:0007669"/>
    <property type="project" value="TreeGrafter"/>
</dbReference>
<keyword evidence="9 15" id="KW-0472">Membrane</keyword>
<evidence type="ECO:0000256" key="1">
    <source>
        <dbReference type="ARBA" id="ARBA00004141"/>
    </source>
</evidence>
<keyword evidence="5 13" id="KW-0812">Transmembrane</keyword>
<comment type="subcellular location">
    <subcellularLocation>
        <location evidence="1">Membrane</location>
        <topology evidence="1">Multi-pass membrane protein</topology>
    </subcellularLocation>
</comment>
<dbReference type="GO" id="GO:0015280">
    <property type="term" value="F:ligand-gated sodium channel activity"/>
    <property type="evidence" value="ECO:0007669"/>
    <property type="project" value="TreeGrafter"/>
</dbReference>
<comment type="similarity">
    <text evidence="2 13">Belongs to the amiloride-sensitive sodium channel (TC 1.A.6) family.</text>
</comment>
<reference evidence="16 17" key="1">
    <citation type="submission" date="2018-11" db="EMBL/GenBank/DDBJ databases">
        <authorList>
            <consortium name="Pathogen Informatics"/>
        </authorList>
    </citation>
    <scope>NUCLEOTIDE SEQUENCE [LARGE SCALE GENOMIC DNA]</scope>
</reference>
<evidence type="ECO:0000256" key="14">
    <source>
        <dbReference type="SAM" id="MobiDB-lite"/>
    </source>
</evidence>
<evidence type="ECO:0000313" key="17">
    <source>
        <dbReference type="Proteomes" id="UP000267096"/>
    </source>
</evidence>
<evidence type="ECO:0000256" key="4">
    <source>
        <dbReference type="ARBA" id="ARBA00022461"/>
    </source>
</evidence>
<keyword evidence="4 13" id="KW-0894">Sodium channel</keyword>
<feature type="compositionally biased region" description="Basic and acidic residues" evidence="14">
    <location>
        <begin position="978"/>
        <end position="988"/>
    </location>
</feature>
<sequence>MRLAFSEKKISVEIYMCAVCAKHNILINTEESNAKGQLCAKRLSFDDALSARTFVSLRADEEGNVVMEKEPFMIAVLESANVDGTRHLNSPSKLTRYMWTAIIVVFVFLAAVQIWRQIVMYIETPVATNIEAFYPEKLPFPAVAICNNNQFRLTYLTGPLIQNRRAKEMPADENNINDALMRTKSKVDVVNSTVFDQVIERAWDMDAVKFLRNAAHWKSRMILRCTWPNGTSCRLSDFKAVWTLTGLCWAINTNAQNPHYISSSGSGHGLRLLLNIERYERVESCTPKFRTMSLPGLKILIYNQTTIPESSLSGVNVPPGYSMDIPFRIQHRSKIPGMGCIQMNDQQKGNALAFDDPLNVHTCSIRNFLREIERSCNCSMRRAYNPNINGGAYGFCNVKQYFGCVSSIIKGKTEFEKDKFKLKCVNDCEQIDYIAWQDMNLLPSSIFPSLIDTAEEEDVDDVLDNEDEEWKFLEDASKDELFQCEESQLLSEEQVRQIKRSAQRAYEKQSRYQEDIQLRTKRLIDKLRNATQNLLQLRWGWTDKTYLGAYQRLNTSLLCYSNMAANHKEMSTAISNVPVISEQRRTSNIFRVNLIEQCVIDMRIFFMSMQLLSPKTHERNPEKYKTLAELRQVYGERVDEIIKESQAIGDIVEAFWRIYRKETFTSTLGVNLDRMDTILQLTDAYELGKLQRRAWAEKMQSRNMRHFFDQDFYEGWYNPTLKDFDQVLVRNIINIEENDLPFLLNSIQNGTGLQIASVLYFGNVSQEHMKQFNDFLKDVIQCTMNDVKNKGSDLLKTFKKAMHEFQNYNDIGVQISRPLTSRISADRQNFAMVNIFLHKMNVESWRQEGTYSIWSLMCDVGGALGLFLGASMLTIIELVYLSCQYIFTEDSCRQPESLKKRFRRWRSKLKNVELATKSSMVEGSSLGIENSRLKKNQSDNLLTKAIRSRNSFNDTKAHLYAKKKHNDRSCVGRSISEVIRKSQMRTDDSNDQSDEQKQLMSSPISNENNIDEDEQLMDKIRSVDNVRDESSSAHRSCYVTGSEGDDIMVHSVQSDNADESCMSNAERFESHATSADTSAASSVTSGNHQHPTLFIPKIERQTIV</sequence>
<organism evidence="16 17">
    <name type="scientific">Anisakis simplex</name>
    <name type="common">Herring worm</name>
    <dbReference type="NCBI Taxonomy" id="6269"/>
    <lineage>
        <taxon>Eukaryota</taxon>
        <taxon>Metazoa</taxon>
        <taxon>Ecdysozoa</taxon>
        <taxon>Nematoda</taxon>
        <taxon>Chromadorea</taxon>
        <taxon>Rhabditida</taxon>
        <taxon>Spirurina</taxon>
        <taxon>Ascaridomorpha</taxon>
        <taxon>Ascaridoidea</taxon>
        <taxon>Anisakidae</taxon>
        <taxon>Anisakis</taxon>
        <taxon>Anisakis simplex complex</taxon>
    </lineage>
</organism>
<evidence type="ECO:0000256" key="9">
    <source>
        <dbReference type="ARBA" id="ARBA00023136"/>
    </source>
</evidence>
<dbReference type="Gene3D" id="2.60.470.10">
    <property type="entry name" value="Acid-sensing ion channels like domains"/>
    <property type="match status" value="1"/>
</dbReference>
<evidence type="ECO:0000256" key="15">
    <source>
        <dbReference type="SAM" id="Phobius"/>
    </source>
</evidence>
<dbReference type="EMBL" id="UYRR01031102">
    <property type="protein sequence ID" value="VDK45814.1"/>
    <property type="molecule type" value="Genomic_DNA"/>
</dbReference>
<evidence type="ECO:0000256" key="8">
    <source>
        <dbReference type="ARBA" id="ARBA00023065"/>
    </source>
</evidence>
<dbReference type="Proteomes" id="UP000267096">
    <property type="component" value="Unassembled WGS sequence"/>
</dbReference>
<dbReference type="PANTHER" id="PTHR11690:SF296">
    <property type="entry name" value="DEGENERIN-LIKE PROTEIN DEL-10"/>
    <property type="match status" value="1"/>
</dbReference>
<feature type="transmembrane region" description="Helical" evidence="15">
    <location>
        <begin position="97"/>
        <end position="115"/>
    </location>
</feature>
<keyword evidence="11 13" id="KW-0739">Sodium transport</keyword>
<dbReference type="OrthoDB" id="6502088at2759"/>
<evidence type="ECO:0000256" key="2">
    <source>
        <dbReference type="ARBA" id="ARBA00007193"/>
    </source>
</evidence>
<keyword evidence="3 13" id="KW-0813">Transport</keyword>
<accession>A0A3P6RM98</accession>
<evidence type="ECO:0000256" key="13">
    <source>
        <dbReference type="RuleBase" id="RU000679"/>
    </source>
</evidence>
<evidence type="ECO:0000256" key="11">
    <source>
        <dbReference type="ARBA" id="ARBA00023201"/>
    </source>
</evidence>